<evidence type="ECO:0000313" key="3">
    <source>
        <dbReference type="Proteomes" id="UP001651158"/>
    </source>
</evidence>
<keyword evidence="1" id="KW-0378">Hydrolase</keyword>
<protein>
    <submittedName>
        <fullName evidence="2">Fructose-26-bisphosphatase TIGAR</fullName>
    </submittedName>
</protein>
<organism evidence="2 3">
    <name type="scientific">Taenia crassiceps</name>
    <dbReference type="NCBI Taxonomy" id="6207"/>
    <lineage>
        <taxon>Eukaryota</taxon>
        <taxon>Metazoa</taxon>
        <taxon>Spiralia</taxon>
        <taxon>Lophotrochozoa</taxon>
        <taxon>Platyhelminthes</taxon>
        <taxon>Cestoda</taxon>
        <taxon>Eucestoda</taxon>
        <taxon>Cyclophyllidea</taxon>
        <taxon>Taeniidae</taxon>
        <taxon>Taenia</taxon>
    </lineage>
</organism>
<dbReference type="SUPFAM" id="SSF53254">
    <property type="entry name" value="Phosphoglycerate mutase-like"/>
    <property type="match status" value="1"/>
</dbReference>
<dbReference type="Pfam" id="PF00300">
    <property type="entry name" value="His_Phos_1"/>
    <property type="match status" value="1"/>
</dbReference>
<gene>
    <name evidence="2" type="ORF">TcWFU_008367</name>
</gene>
<dbReference type="InterPro" id="IPR029033">
    <property type="entry name" value="His_PPase_superfam"/>
</dbReference>
<evidence type="ECO:0000313" key="2">
    <source>
        <dbReference type="EMBL" id="KAL5110785.1"/>
    </source>
</evidence>
<sequence length="367" mass="41017">MSRRDVDHGGHLDTKLTQVGEIQATNVGNSLKNLQIDGIFASDLKRASCTGEAIQRSYKRRSIPLFTNPLMRERNFGLNNGKPRSQVHEFIAETKSSHKGCQMWRECQGECSHQIFWRALNFFFDLCEFAANQSTKPTPDFSSIGSLERFTHTPLLPVLLPLRQPPVSQAFASSLHQLQIKNASSFPVENPPEIMGYAGHFVLVSHGQWIREFNHILYALSERSLGFPAQRQMLAVLENCQFNQFGVAVHCEQLAARATRLRAAVESALETAKNGRCHSCPYELSYLTNRLPIDAICYHARVDAHTVKGCTTTAPAVEAVEDKPAASASSGTETLYFAREDDEYAGLPITRYVNENSLPLPHERINS</sequence>
<dbReference type="PANTHER" id="PTHR46517:SF1">
    <property type="entry name" value="FRUCTOSE-2,6-BISPHOSPHATASE TIGAR"/>
    <property type="match status" value="1"/>
</dbReference>
<proteinExistence type="predicted"/>
<dbReference type="PANTHER" id="PTHR46517">
    <property type="entry name" value="FRUCTOSE-2,6-BISPHOSPHATASE TIGAR"/>
    <property type="match status" value="1"/>
</dbReference>
<dbReference type="Gene3D" id="3.40.50.1240">
    <property type="entry name" value="Phosphoglycerate mutase-like"/>
    <property type="match status" value="1"/>
</dbReference>
<dbReference type="Proteomes" id="UP001651158">
    <property type="component" value="Unassembled WGS sequence"/>
</dbReference>
<dbReference type="InterPro" id="IPR051695">
    <property type="entry name" value="Phosphoglycerate_Mutase"/>
</dbReference>
<dbReference type="EMBL" id="JAKROA010000002">
    <property type="protein sequence ID" value="KAL5110785.1"/>
    <property type="molecule type" value="Genomic_DNA"/>
</dbReference>
<evidence type="ECO:0000256" key="1">
    <source>
        <dbReference type="ARBA" id="ARBA00022801"/>
    </source>
</evidence>
<keyword evidence="3" id="KW-1185">Reference proteome</keyword>
<reference evidence="2 3" key="1">
    <citation type="journal article" date="2022" name="Front. Cell. Infect. Microbiol.">
        <title>The Genomes of Two Strains of Taenia crassiceps the Animal Model for the Study of Human Cysticercosis.</title>
        <authorList>
            <person name="Bobes R.J."/>
            <person name="Estrada K."/>
            <person name="Rios-Valencia D.G."/>
            <person name="Calderon-Gallegos A."/>
            <person name="de la Torre P."/>
            <person name="Carrero J.C."/>
            <person name="Sanchez-Flores A."/>
            <person name="Laclette J.P."/>
        </authorList>
    </citation>
    <scope>NUCLEOTIDE SEQUENCE [LARGE SCALE GENOMIC DNA]</scope>
    <source>
        <strain evidence="2">WFUcys</strain>
    </source>
</reference>
<name>A0ABR4QN46_9CEST</name>
<dbReference type="CDD" id="cd07067">
    <property type="entry name" value="HP_PGM_like"/>
    <property type="match status" value="1"/>
</dbReference>
<dbReference type="InterPro" id="IPR013078">
    <property type="entry name" value="His_Pase_superF_clade-1"/>
</dbReference>
<comment type="caution">
    <text evidence="2">The sequence shown here is derived from an EMBL/GenBank/DDBJ whole genome shotgun (WGS) entry which is preliminary data.</text>
</comment>
<accession>A0ABR4QN46</accession>